<evidence type="ECO:0000313" key="2">
    <source>
        <dbReference type="EMBL" id="MFC7063573.1"/>
    </source>
</evidence>
<dbReference type="CDD" id="cd04301">
    <property type="entry name" value="NAT_SF"/>
    <property type="match status" value="1"/>
</dbReference>
<feature type="domain" description="N-acetyltransferase" evidence="1">
    <location>
        <begin position="87"/>
        <end position="223"/>
    </location>
</feature>
<dbReference type="Pfam" id="PF00583">
    <property type="entry name" value="Acetyltransf_1"/>
    <property type="match status" value="1"/>
</dbReference>
<dbReference type="InterPro" id="IPR040549">
    <property type="entry name" value="DUF5613"/>
</dbReference>
<evidence type="ECO:0000313" key="3">
    <source>
        <dbReference type="Proteomes" id="UP001596410"/>
    </source>
</evidence>
<dbReference type="EMBL" id="JBHSZV010000049">
    <property type="protein sequence ID" value="MFC7063573.1"/>
    <property type="molecule type" value="Genomic_DNA"/>
</dbReference>
<protein>
    <submittedName>
        <fullName evidence="2">GNAT family N-acetyltransferase</fullName>
        <ecNumber evidence="2">2.3.1.-</ecNumber>
    </submittedName>
</protein>
<evidence type="ECO:0000259" key="1">
    <source>
        <dbReference type="PROSITE" id="PS51186"/>
    </source>
</evidence>
<comment type="caution">
    <text evidence="2">The sequence shown here is derived from an EMBL/GenBank/DDBJ whole genome shotgun (WGS) entry which is preliminary data.</text>
</comment>
<dbReference type="InterPro" id="IPR000182">
    <property type="entry name" value="GNAT_dom"/>
</dbReference>
<sequence length="223" mass="26471">MLTRYDSNFIQFNDLPNLRQFKEAAHYLRDYHRKYGQKHEKFYLPANTVPTVTLTDYFQNIGYDFGYNELYAIEPHQFPLVKNESDIEVVEVTHENFETFVQLQFPQDLEFGREFAEQKIELHKRNFQERHILQVLAFYKGTAAGSMDVIVAEETVEIDNLSIAEMFQKKGIGSRLQRFVMDQFSDKTVILVADGEDTPREMYQRQNYQCLGYKYEVQKIDQD</sequence>
<dbReference type="Pfam" id="PF18467">
    <property type="entry name" value="DUF5613"/>
    <property type="match status" value="1"/>
</dbReference>
<organism evidence="2 3">
    <name type="scientific">Halobacillus seohaensis</name>
    <dbReference type="NCBI Taxonomy" id="447421"/>
    <lineage>
        <taxon>Bacteria</taxon>
        <taxon>Bacillati</taxon>
        <taxon>Bacillota</taxon>
        <taxon>Bacilli</taxon>
        <taxon>Bacillales</taxon>
        <taxon>Bacillaceae</taxon>
        <taxon>Halobacillus</taxon>
    </lineage>
</organism>
<dbReference type="EC" id="2.3.1.-" evidence="2"/>
<keyword evidence="3" id="KW-1185">Reference proteome</keyword>
<name>A0ABW2EMS6_9BACI</name>
<dbReference type="InterPro" id="IPR016181">
    <property type="entry name" value="Acyl_CoA_acyltransferase"/>
</dbReference>
<dbReference type="GO" id="GO:0016746">
    <property type="term" value="F:acyltransferase activity"/>
    <property type="evidence" value="ECO:0007669"/>
    <property type="project" value="UniProtKB-KW"/>
</dbReference>
<proteinExistence type="predicted"/>
<dbReference type="PROSITE" id="PS51186">
    <property type="entry name" value="GNAT"/>
    <property type="match status" value="1"/>
</dbReference>
<dbReference type="RefSeq" id="WP_390217526.1">
    <property type="nucleotide sequence ID" value="NZ_JBHSZV010000049.1"/>
</dbReference>
<dbReference type="SUPFAM" id="SSF55729">
    <property type="entry name" value="Acyl-CoA N-acyltransferases (Nat)"/>
    <property type="match status" value="1"/>
</dbReference>
<accession>A0ABW2EMS6</accession>
<gene>
    <name evidence="2" type="ORF">ACFQIC_17320</name>
</gene>
<keyword evidence="2" id="KW-0012">Acyltransferase</keyword>
<reference evidence="3" key="1">
    <citation type="journal article" date="2019" name="Int. J. Syst. Evol. Microbiol.">
        <title>The Global Catalogue of Microorganisms (GCM) 10K type strain sequencing project: providing services to taxonomists for standard genome sequencing and annotation.</title>
        <authorList>
            <consortium name="The Broad Institute Genomics Platform"/>
            <consortium name="The Broad Institute Genome Sequencing Center for Infectious Disease"/>
            <person name="Wu L."/>
            <person name="Ma J."/>
        </authorList>
    </citation>
    <scope>NUCLEOTIDE SEQUENCE [LARGE SCALE GENOMIC DNA]</scope>
    <source>
        <strain evidence="3">CGMCC 4.1621</strain>
    </source>
</reference>
<dbReference type="Proteomes" id="UP001596410">
    <property type="component" value="Unassembled WGS sequence"/>
</dbReference>
<dbReference type="Gene3D" id="3.40.630.30">
    <property type="match status" value="1"/>
</dbReference>
<keyword evidence="2" id="KW-0808">Transferase</keyword>